<protein>
    <submittedName>
        <fullName evidence="7">Uncharacterized protein</fullName>
    </submittedName>
</protein>
<evidence type="ECO:0000313" key="7">
    <source>
        <dbReference type="EMBL" id="KDB25279.1"/>
    </source>
</evidence>
<dbReference type="GO" id="GO:0000228">
    <property type="term" value="C:nuclear chromosome"/>
    <property type="evidence" value="ECO:0007669"/>
    <property type="project" value="InterPro"/>
</dbReference>
<dbReference type="Pfam" id="PF04855">
    <property type="entry name" value="SNF5"/>
    <property type="match status" value="1"/>
</dbReference>
<feature type="region of interest" description="Disordered" evidence="6">
    <location>
        <begin position="1"/>
        <end position="172"/>
    </location>
</feature>
<evidence type="ECO:0000256" key="5">
    <source>
        <dbReference type="ARBA" id="ARBA00023242"/>
    </source>
</evidence>
<evidence type="ECO:0000256" key="2">
    <source>
        <dbReference type="ARBA" id="ARBA00010239"/>
    </source>
</evidence>
<organism evidence="7 8">
    <name type="scientific">Trichophyton interdigitale (strain MR816)</name>
    <dbReference type="NCBI Taxonomy" id="1215338"/>
    <lineage>
        <taxon>Eukaryota</taxon>
        <taxon>Fungi</taxon>
        <taxon>Dikarya</taxon>
        <taxon>Ascomycota</taxon>
        <taxon>Pezizomycotina</taxon>
        <taxon>Eurotiomycetes</taxon>
        <taxon>Eurotiomycetidae</taxon>
        <taxon>Onygenales</taxon>
        <taxon>Arthrodermataceae</taxon>
        <taxon>Trichophyton</taxon>
    </lineage>
</organism>
<feature type="compositionally biased region" description="Polar residues" evidence="6">
    <location>
        <begin position="847"/>
        <end position="856"/>
    </location>
</feature>
<dbReference type="PANTHER" id="PTHR10019">
    <property type="entry name" value="SNF5"/>
    <property type="match status" value="1"/>
</dbReference>
<dbReference type="EMBL" id="AOKY01000211">
    <property type="protein sequence ID" value="KDB25279.1"/>
    <property type="molecule type" value="Genomic_DNA"/>
</dbReference>
<feature type="region of interest" description="Disordered" evidence="6">
    <location>
        <begin position="494"/>
        <end position="519"/>
    </location>
</feature>
<reference evidence="7 8" key="1">
    <citation type="submission" date="2014-02" db="EMBL/GenBank/DDBJ databases">
        <title>The Genome Sequence of Trichophyton interdigitale MR816.</title>
        <authorList>
            <consortium name="The Broad Institute Genomics Platform"/>
            <person name="Cuomo C.A."/>
            <person name="White T.C."/>
            <person name="Graser Y."/>
            <person name="Martinez-Rossi N."/>
            <person name="Heitman J."/>
            <person name="Young S.K."/>
            <person name="Zeng Q."/>
            <person name="Gargeya S."/>
            <person name="Abouelleil A."/>
            <person name="Alvarado L."/>
            <person name="Chapman S.B."/>
            <person name="Gainer-Dewar J."/>
            <person name="Goldberg J."/>
            <person name="Griggs A."/>
            <person name="Gujja S."/>
            <person name="Hansen M."/>
            <person name="Howarth C."/>
            <person name="Imamovic A."/>
            <person name="Larimer J."/>
            <person name="Martinez D."/>
            <person name="Murphy C."/>
            <person name="Pearson M.D."/>
            <person name="Persinoti G."/>
            <person name="Poon T."/>
            <person name="Priest M."/>
            <person name="Roberts A.D."/>
            <person name="Saif S."/>
            <person name="Shea T.D."/>
            <person name="Sykes S.N."/>
            <person name="Wortman J."/>
            <person name="Nusbaum C."/>
            <person name="Birren B."/>
        </authorList>
    </citation>
    <scope>NUCLEOTIDE SEQUENCE [LARGE SCALE GENOMIC DNA]</scope>
    <source>
        <strain evidence="7 8">MR816</strain>
    </source>
</reference>
<dbReference type="AlphaFoldDB" id="A0A059JBW8"/>
<dbReference type="OMA" id="KYAWLPR"/>
<feature type="compositionally biased region" description="Basic residues" evidence="6">
    <location>
        <begin position="549"/>
        <end position="559"/>
    </location>
</feature>
<feature type="compositionally biased region" description="Acidic residues" evidence="6">
    <location>
        <begin position="569"/>
        <end position="578"/>
    </location>
</feature>
<keyword evidence="3" id="KW-0805">Transcription regulation</keyword>
<feature type="compositionally biased region" description="Low complexity" evidence="6">
    <location>
        <begin position="857"/>
        <end position="868"/>
    </location>
</feature>
<dbReference type="OrthoDB" id="515064at2759"/>
<evidence type="ECO:0000256" key="1">
    <source>
        <dbReference type="ARBA" id="ARBA00004123"/>
    </source>
</evidence>
<feature type="compositionally biased region" description="Basic and acidic residues" evidence="6">
    <location>
        <begin position="494"/>
        <end position="503"/>
    </location>
</feature>
<feature type="compositionally biased region" description="Pro residues" evidence="6">
    <location>
        <begin position="726"/>
        <end position="739"/>
    </location>
</feature>
<evidence type="ECO:0000256" key="3">
    <source>
        <dbReference type="ARBA" id="ARBA00023015"/>
    </source>
</evidence>
<feature type="region of interest" description="Disordered" evidence="6">
    <location>
        <begin position="547"/>
        <end position="646"/>
    </location>
</feature>
<comment type="caution">
    <text evidence="7">The sequence shown here is derived from an EMBL/GenBank/DDBJ whole genome shotgun (WGS) entry which is preliminary data.</text>
</comment>
<dbReference type="Proteomes" id="UP000024533">
    <property type="component" value="Unassembled WGS sequence"/>
</dbReference>
<gene>
    <name evidence="7" type="ORF">H109_02910</name>
</gene>
<accession>A0A059JBW8</accession>
<dbReference type="HOGENOM" id="CLU_018784_0_0_1"/>
<feature type="compositionally biased region" description="Low complexity" evidence="6">
    <location>
        <begin position="148"/>
        <end position="163"/>
    </location>
</feature>
<dbReference type="GO" id="GO:0006338">
    <property type="term" value="P:chromatin remodeling"/>
    <property type="evidence" value="ECO:0007669"/>
    <property type="project" value="InterPro"/>
</dbReference>
<sequence>MPWPEAEENTGQPDGALQGSHSHSHSPQPVAPAAGGSEQPAESPQDQQLAPGGHNGAIPAGIVEGKQNARAIMGASELPDGPAHAADGGGGEGGSVGGSGSGVVGGDGDGDEPTRQGGASSPSPQETSITNGNGVSRKRSRSGSIIQSTAAAPTTTTAAAASPVIEDDGLPRKTPLDKVLLEDYLYREWGHTSLAATRNTHQEVLRQKLQERDYYLALNQERQVNPAAIFGPGYEGYGNTRTDLRSQHPQLLYPSNRRRPGGRKAKELRIPREDMLTQSDQDEHLVPIRLDIDWEKVKVRDTFTWNLHDRVTPVDVFAEKLVEDLGLPLETCGPLVRQITQSIDEQLADFYPQVFIEEEPLDPHLPYSAYKNDELRVLIKLNITIGQHTLIDQFEWELNDPHNSPEGFAIQMSQDLSLPGEFTTAIAHSIREQVQLFTKSLYVVSYPFDGRPIDDPDLRDAFQPSPIPSTFRPFNVAKEYTPYLYELNEAELDRTEGSISREQRRQKRVNRRGGPILPELKDRQRTIRTMIVSSVIPGCASSIEESRLFKRSSTSRRGRTSTGHRDGLEDSDSSESEESSIGSPAISRLNQGTARTRGMRQASSMAQSAIRGQMGRSATPETTVSHSHETRTSARRQNYREESSEAPENLIVKLKINPDKLRRLMRDLKSGSRQYTGSPGGPSTTPTGKSSARGSMGPPPSQGQPASATKKPTNPPQFHGVIDAPHPLPPGTQPPPPPQWLIQGLVGLKRQYPNDSFEGTMRYTAVDPNTNLPIPNAAQTHPGQKLPYKYFPRIRCNDCPGKLYTPGPAMTVENFEVHLKNRNHKEAVAARLAREKGGSGPPPVRRTPSNSSATKESSAPAGTSTSAGNDSSGAA</sequence>
<comment type="similarity">
    <text evidence="2">Belongs to the SNF5 family.</text>
</comment>
<keyword evidence="4" id="KW-0804">Transcription</keyword>
<feature type="compositionally biased region" description="Basic and acidic residues" evidence="6">
    <location>
        <begin position="626"/>
        <end position="643"/>
    </location>
</feature>
<feature type="compositionally biased region" description="Gly residues" evidence="6">
    <location>
        <begin position="87"/>
        <end position="107"/>
    </location>
</feature>
<dbReference type="InterPro" id="IPR006939">
    <property type="entry name" value="SNF5"/>
</dbReference>
<comment type="subcellular location">
    <subcellularLocation>
        <location evidence="1">Nucleus</location>
    </subcellularLocation>
</comment>
<keyword evidence="5" id="KW-0539">Nucleus</keyword>
<feature type="compositionally biased region" description="Polar residues" evidence="6">
    <location>
        <begin position="117"/>
        <end position="134"/>
    </location>
</feature>
<evidence type="ECO:0000256" key="6">
    <source>
        <dbReference type="SAM" id="MobiDB-lite"/>
    </source>
</evidence>
<name>A0A059JBW8_TRIIM</name>
<dbReference type="STRING" id="1215338.A0A059JBW8"/>
<keyword evidence="8" id="KW-1185">Reference proteome</keyword>
<evidence type="ECO:0000313" key="8">
    <source>
        <dbReference type="Proteomes" id="UP000024533"/>
    </source>
</evidence>
<evidence type="ECO:0000256" key="4">
    <source>
        <dbReference type="ARBA" id="ARBA00023163"/>
    </source>
</evidence>
<feature type="region of interest" description="Disordered" evidence="6">
    <location>
        <begin position="670"/>
        <end position="739"/>
    </location>
</feature>
<feature type="compositionally biased region" description="Low complexity" evidence="6">
    <location>
        <begin position="681"/>
        <end position="691"/>
    </location>
</feature>
<proteinExistence type="inferred from homology"/>
<feature type="region of interest" description="Disordered" evidence="6">
    <location>
        <begin position="831"/>
        <end position="875"/>
    </location>
</feature>